<accession>A0A7V8B0P7</accession>
<dbReference type="EMBL" id="WBVY01000009">
    <property type="protein sequence ID" value="KAB2654888.1"/>
    <property type="molecule type" value="Genomic_DNA"/>
</dbReference>
<sequence>MMEITRSELYELIWSQPMTEIARFYGVPAMKVAQACDVYEIARPPAGYWQKLAYGKAPERFALANTNYASDEIVTIEDRKNGSLAPAGECGVD</sequence>
<dbReference type="Proteomes" id="UP000460650">
    <property type="component" value="Unassembled WGS sequence"/>
</dbReference>
<dbReference type="RefSeq" id="WP_151648842.1">
    <property type="nucleotide sequence ID" value="NZ_WBVY01000009.1"/>
</dbReference>
<evidence type="ECO:0000313" key="1">
    <source>
        <dbReference type="EMBL" id="KAB2654888.1"/>
    </source>
</evidence>
<comment type="caution">
    <text evidence="1">The sequence shown here is derived from an EMBL/GenBank/DDBJ whole genome shotgun (WGS) entry which is preliminary data.</text>
</comment>
<evidence type="ECO:0000313" key="2">
    <source>
        <dbReference type="Proteomes" id="UP000460650"/>
    </source>
</evidence>
<organism evidence="1 2">
    <name type="scientific">Brucella tritici</name>
    <dbReference type="NCBI Taxonomy" id="94626"/>
    <lineage>
        <taxon>Bacteria</taxon>
        <taxon>Pseudomonadati</taxon>
        <taxon>Pseudomonadota</taxon>
        <taxon>Alphaproteobacteria</taxon>
        <taxon>Hyphomicrobiales</taxon>
        <taxon>Brucellaceae</taxon>
        <taxon>Brucella/Ochrobactrum group</taxon>
        <taxon>Brucella</taxon>
    </lineage>
</organism>
<name>A0A7V8B0P7_9HYPH</name>
<protein>
    <submittedName>
        <fullName evidence="1">Uncharacterized protein</fullName>
    </submittedName>
</protein>
<dbReference type="AlphaFoldDB" id="A0A7V8B0P7"/>
<reference evidence="1 2" key="1">
    <citation type="submission" date="2019-09" db="EMBL/GenBank/DDBJ databases">
        <title>Taxonomic organization of the family Brucellaceae based on a phylogenomic approach.</title>
        <authorList>
            <person name="Leclercq S."/>
            <person name="Cloeckaert A."/>
            <person name="Zygmunt M.S."/>
        </authorList>
    </citation>
    <scope>NUCLEOTIDE SEQUENCE [LARGE SCALE GENOMIC DNA]</scope>
    <source>
        <strain evidence="1 2">TA93</strain>
    </source>
</reference>
<proteinExistence type="predicted"/>
<gene>
    <name evidence="1" type="ORF">F9K94_22780</name>
</gene>